<dbReference type="InterPro" id="IPR017455">
    <property type="entry name" value="Znf_FYVE-rel"/>
</dbReference>
<feature type="compositionally biased region" description="Low complexity" evidence="9">
    <location>
        <begin position="952"/>
        <end position="967"/>
    </location>
</feature>
<proteinExistence type="predicted"/>
<comment type="subcellular location">
    <subcellularLocation>
        <location evidence="1">Cytoplasm</location>
        <location evidence="1">Cytoskeleton</location>
    </subcellularLocation>
</comment>
<dbReference type="SUPFAM" id="SSF48065">
    <property type="entry name" value="DBL homology domain (DH-domain)"/>
    <property type="match status" value="1"/>
</dbReference>
<dbReference type="Gene3D" id="3.30.40.10">
    <property type="entry name" value="Zinc/RING finger domain, C3HC4 (zinc finger)"/>
    <property type="match status" value="1"/>
</dbReference>
<dbReference type="InterPro" id="IPR001849">
    <property type="entry name" value="PH_domain"/>
</dbReference>
<evidence type="ECO:0000256" key="4">
    <source>
        <dbReference type="ARBA" id="ARBA00022723"/>
    </source>
</evidence>
<comment type="caution">
    <text evidence="13">The sequence shown here is derived from an EMBL/GenBank/DDBJ whole genome shotgun (WGS) entry which is preliminary data.</text>
</comment>
<protein>
    <submittedName>
        <fullName evidence="13">FYVE, RhoGEF and PH domain-containing protein 5</fullName>
    </submittedName>
</protein>
<dbReference type="InterPro" id="IPR051092">
    <property type="entry name" value="FYVE_RhoGEF_PH"/>
</dbReference>
<dbReference type="PROSITE" id="PS50178">
    <property type="entry name" value="ZF_FYVE"/>
    <property type="match status" value="1"/>
</dbReference>
<evidence type="ECO:0000256" key="9">
    <source>
        <dbReference type="SAM" id="MobiDB-lite"/>
    </source>
</evidence>
<feature type="compositionally biased region" description="Low complexity" evidence="9">
    <location>
        <begin position="642"/>
        <end position="658"/>
    </location>
</feature>
<dbReference type="Gene3D" id="1.20.900.10">
    <property type="entry name" value="Dbl homology (DH) domain"/>
    <property type="match status" value="1"/>
</dbReference>
<feature type="compositionally biased region" description="Low complexity" evidence="9">
    <location>
        <begin position="988"/>
        <end position="1006"/>
    </location>
</feature>
<evidence type="ECO:0000256" key="3">
    <source>
        <dbReference type="ARBA" id="ARBA00022658"/>
    </source>
</evidence>
<evidence type="ECO:0000256" key="5">
    <source>
        <dbReference type="ARBA" id="ARBA00022771"/>
    </source>
</evidence>
<dbReference type="Pfam" id="PF01363">
    <property type="entry name" value="FYVE"/>
    <property type="match status" value="1"/>
</dbReference>
<dbReference type="SMART" id="SM00064">
    <property type="entry name" value="FYVE"/>
    <property type="match status" value="1"/>
</dbReference>
<evidence type="ECO:0000256" key="8">
    <source>
        <dbReference type="PROSITE-ProRule" id="PRU00091"/>
    </source>
</evidence>
<dbReference type="SUPFAM" id="SSF57903">
    <property type="entry name" value="FYVE/PHD zinc finger"/>
    <property type="match status" value="1"/>
</dbReference>
<evidence type="ECO:0000259" key="12">
    <source>
        <dbReference type="PROSITE" id="PS50178"/>
    </source>
</evidence>
<keyword evidence="3" id="KW-0344">Guanine-nucleotide releasing factor</keyword>
<dbReference type="GO" id="GO:0005737">
    <property type="term" value="C:cytoplasm"/>
    <property type="evidence" value="ECO:0007669"/>
    <property type="project" value="TreeGrafter"/>
</dbReference>
<dbReference type="GO" id="GO:0005085">
    <property type="term" value="F:guanyl-nucleotide exchange factor activity"/>
    <property type="evidence" value="ECO:0007669"/>
    <property type="project" value="UniProtKB-KW"/>
</dbReference>
<keyword evidence="2" id="KW-0963">Cytoplasm</keyword>
<feature type="compositionally biased region" description="Polar residues" evidence="9">
    <location>
        <begin position="43"/>
        <end position="81"/>
    </location>
</feature>
<feature type="domain" description="PH" evidence="10">
    <location>
        <begin position="1551"/>
        <end position="1645"/>
    </location>
</feature>
<reference evidence="13" key="1">
    <citation type="submission" date="2023-01" db="EMBL/GenBank/DDBJ databases">
        <title>Genome assembly of the deep-sea coral Lophelia pertusa.</title>
        <authorList>
            <person name="Herrera S."/>
            <person name="Cordes E."/>
        </authorList>
    </citation>
    <scope>NUCLEOTIDE SEQUENCE</scope>
    <source>
        <strain evidence="13">USNM1676648</strain>
        <tissue evidence="13">Polyp</tissue>
    </source>
</reference>
<keyword evidence="7" id="KW-0206">Cytoskeleton</keyword>
<dbReference type="Gene3D" id="2.30.29.30">
    <property type="entry name" value="Pleckstrin-homology domain (PH domain)/Phosphotyrosine-binding domain (PTB)"/>
    <property type="match status" value="2"/>
</dbReference>
<dbReference type="Pfam" id="PF00169">
    <property type="entry name" value="PH"/>
    <property type="match status" value="1"/>
</dbReference>
<dbReference type="PROSITE" id="PS50003">
    <property type="entry name" value="PH_DOMAIN"/>
    <property type="match status" value="2"/>
</dbReference>
<feature type="compositionally biased region" description="Basic and acidic residues" evidence="9">
    <location>
        <begin position="923"/>
        <end position="939"/>
    </location>
</feature>
<feature type="region of interest" description="Disordered" evidence="9">
    <location>
        <begin position="883"/>
        <end position="1073"/>
    </location>
</feature>
<dbReference type="EMBL" id="MU827351">
    <property type="protein sequence ID" value="KAJ7351870.1"/>
    <property type="molecule type" value="Genomic_DNA"/>
</dbReference>
<feature type="domain" description="DH" evidence="11">
    <location>
        <begin position="1071"/>
        <end position="1254"/>
    </location>
</feature>
<dbReference type="InterPro" id="IPR000306">
    <property type="entry name" value="Znf_FYVE"/>
</dbReference>
<dbReference type="CDD" id="cd00160">
    <property type="entry name" value="RhoGEF"/>
    <property type="match status" value="1"/>
</dbReference>
<name>A0A9W9YLU6_9CNID</name>
<feature type="region of interest" description="Disordered" evidence="9">
    <location>
        <begin position="641"/>
        <end position="722"/>
    </location>
</feature>
<dbReference type="Proteomes" id="UP001163046">
    <property type="component" value="Unassembled WGS sequence"/>
</dbReference>
<evidence type="ECO:0000259" key="11">
    <source>
        <dbReference type="PROSITE" id="PS50010"/>
    </source>
</evidence>
<keyword evidence="5 8" id="KW-0863">Zinc-finger</keyword>
<dbReference type="SUPFAM" id="SSF50729">
    <property type="entry name" value="PH domain-like"/>
    <property type="match status" value="2"/>
</dbReference>
<feature type="compositionally biased region" description="Basic and acidic residues" evidence="9">
    <location>
        <begin position="900"/>
        <end position="912"/>
    </location>
</feature>
<keyword evidence="6" id="KW-0862">Zinc</keyword>
<dbReference type="PANTHER" id="PTHR12673:SF267">
    <property type="entry name" value="PROTEIN CBG10230"/>
    <property type="match status" value="1"/>
</dbReference>
<evidence type="ECO:0000259" key="10">
    <source>
        <dbReference type="PROSITE" id="PS50003"/>
    </source>
</evidence>
<evidence type="ECO:0000256" key="6">
    <source>
        <dbReference type="ARBA" id="ARBA00022833"/>
    </source>
</evidence>
<feature type="domain" description="PH" evidence="10">
    <location>
        <begin position="1283"/>
        <end position="1380"/>
    </location>
</feature>
<feature type="compositionally biased region" description="Polar residues" evidence="9">
    <location>
        <begin position="88"/>
        <end position="112"/>
    </location>
</feature>
<feature type="compositionally biased region" description="Acidic residues" evidence="9">
    <location>
        <begin position="1050"/>
        <end position="1060"/>
    </location>
</feature>
<feature type="compositionally biased region" description="Low complexity" evidence="9">
    <location>
        <begin position="20"/>
        <end position="31"/>
    </location>
</feature>
<dbReference type="GO" id="GO:0008270">
    <property type="term" value="F:zinc ion binding"/>
    <property type="evidence" value="ECO:0007669"/>
    <property type="project" value="UniProtKB-KW"/>
</dbReference>
<evidence type="ECO:0000256" key="7">
    <source>
        <dbReference type="ARBA" id="ARBA00023212"/>
    </source>
</evidence>
<dbReference type="Pfam" id="PF00621">
    <property type="entry name" value="RhoGEF"/>
    <property type="match status" value="1"/>
</dbReference>
<organism evidence="13 14">
    <name type="scientific">Desmophyllum pertusum</name>
    <dbReference type="NCBI Taxonomy" id="174260"/>
    <lineage>
        <taxon>Eukaryota</taxon>
        <taxon>Metazoa</taxon>
        <taxon>Cnidaria</taxon>
        <taxon>Anthozoa</taxon>
        <taxon>Hexacorallia</taxon>
        <taxon>Scleractinia</taxon>
        <taxon>Caryophylliina</taxon>
        <taxon>Caryophylliidae</taxon>
        <taxon>Desmophyllum</taxon>
    </lineage>
</organism>
<dbReference type="InterPro" id="IPR035899">
    <property type="entry name" value="DBL_dom_sf"/>
</dbReference>
<dbReference type="InterPro" id="IPR011011">
    <property type="entry name" value="Znf_FYVE_PHD"/>
</dbReference>
<dbReference type="InterPro" id="IPR011993">
    <property type="entry name" value="PH-like_dom_sf"/>
</dbReference>
<dbReference type="SMART" id="SM00325">
    <property type="entry name" value="RhoGEF"/>
    <property type="match status" value="1"/>
</dbReference>
<dbReference type="OrthoDB" id="245697at2759"/>
<evidence type="ECO:0000313" key="13">
    <source>
        <dbReference type="EMBL" id="KAJ7351870.1"/>
    </source>
</evidence>
<dbReference type="InterPro" id="IPR013083">
    <property type="entry name" value="Znf_RING/FYVE/PHD"/>
</dbReference>
<sequence>MQSIPSGEKKKKPPVPPKPKGYVPKKVSSPSIVRSINNDKDSVSQPTKTRSGSAPAFSTTSDNRKSQFFVTLENDASSTAPSKDAYSTAPSKNACSKAPSQSHGSRTSSQFFVSVDEQMSGNHRTNEIEGQISSRHISTISNDKAINGAENSTADNIGVHVHENGVAPLHTKTFSSGRKIPPAKILSSGKNLPDPLEGLEITVDALSDDEDDLLSKTVIPEDEQENDHLSDLGDVNGITASDNLDVVMSDKPCDEFKPEDSLSESKQNVKILYSVELEEECSVTMIDDSSRRRELEDDSLYKTTHISQTEDGQQMEEMSTLSNEMDHFVDIREEMPKEKLFEGDFLENSNSEPFPIATDAEVENREELNSIDYVNQKAEDVSEVDVEKPKEDEQLYDIDTILDNLSDDAQEIISEDDASIEEYCEPTVDLDVELEADLHFDNLESHQNEPGQDERNEVITSTATELRQDEPQENSKVIIAEPIREGTFISVTDHVVSESIVEVAEEENHGKCPNEDTQSIGYNDAPENVEFEASASLSENRLVTQTDFENPAADFNDETEEQCHKDDIVQLQPDLAAPSSDEVESHNIHVTAVELNKEDDSEEHLLKDSVPEDVSKVECTVVRTETVHVCSTSGSVHVEAGSEVTTSSAEESTLEISTGAVKSEPVSTEEDAEAKHVPAPFEQVDVEEPEAQENVNTDEPHSPLLPQPVRPERRNRQAKQQKHVYENIDPTKQQPEEMASKNNTTVSLRKTQSFSSYETVVLSLPRPVQRVSDDEAIYRVPSKVIRVDSYSNNDESEYSVPYPIASRNNVIQEEEYAVPKSIVVQACAVTDTHEAYSVPGLVTSVPVIETFAEPSSNGLVHEIPQESDNIYAVPEQVQTRKTVTVTVSTTPPPKPPRTSLLKEDDFKIKTDSEETVSSSSTETTKRESPKPVPRTREQRNSPSPVPRKSSKPAESSGSSPPQGGESPVPVPRSRLNALQASSEAVPNLSSSELSTLSSSEISTALESTDDDELSLKRKAPPRPPPPRASMVNDDDDLPPPLSPGPFGNDMDSDSDSDVGEDAAPKGPPKPKTYHISHEILSTERRFVDALKLVFEECYGTIKSANVVADAVLADIFRDLENIYLLDSKFLQELEERMETWEEHERIGDIIKKYGHFLKMYTQFVNGYDKAMSVFQDTMKENPDFANLVSQFQASERCHGMILSAYMLKPVQRVPSYRLLLIDYLKHLPKDSEEFKDTEDALKIVSEVATHINESMKKMDSFEQMLKLQRMLVGHPEIVKAGRDYLKEGTLMKLCRKDMQERMFFLKLGFLLYLCENKILMHTIIDLQVVSPCFEHLCLCQILQTFVNEFSIISTTRSFTLTASTPEERDKWVEALNHAIDVVTKRKITFVSKTRDAAGLGLQDQDEDVNKLGEKAPVWIPDARVTMCMSCTSPFTLTNRRHHCRGCGNVVCGSCSDSTAPLVYLDYTQARVCDKCYDMLLKEFHTDEIHIDDEEPTVLPPLLQEAEDADKLLRKPTKFEMMRRFRSRKTKRKSQIPIHPSHLTEVVANQEGSQMSGYLKCKKGRHGWKKSWFVLKDNVLYSYKASSDVVALETLPVLSYQMEDLGKEGDDCTFQLKHQGVAPLVFKADNETSGTRWIRELKKAITMEG</sequence>
<dbReference type="PROSITE" id="PS50010">
    <property type="entry name" value="DH_2"/>
    <property type="match status" value="1"/>
</dbReference>
<evidence type="ECO:0000256" key="1">
    <source>
        <dbReference type="ARBA" id="ARBA00004245"/>
    </source>
</evidence>
<dbReference type="InterPro" id="IPR000219">
    <property type="entry name" value="DH_dom"/>
</dbReference>
<feature type="region of interest" description="Disordered" evidence="9">
    <location>
        <begin position="1"/>
        <end position="112"/>
    </location>
</feature>
<keyword evidence="4" id="KW-0479">Metal-binding</keyword>
<accession>A0A9W9YLU6</accession>
<dbReference type="GO" id="GO:0005856">
    <property type="term" value="C:cytoskeleton"/>
    <property type="evidence" value="ECO:0007669"/>
    <property type="project" value="UniProtKB-SubCell"/>
</dbReference>
<evidence type="ECO:0000313" key="14">
    <source>
        <dbReference type="Proteomes" id="UP001163046"/>
    </source>
</evidence>
<feature type="domain" description="FYVE-type" evidence="12">
    <location>
        <begin position="1421"/>
        <end position="1480"/>
    </location>
</feature>
<dbReference type="PANTHER" id="PTHR12673">
    <property type="entry name" value="FACIOGENITAL DYSPLASIA PROTEIN"/>
    <property type="match status" value="1"/>
</dbReference>
<gene>
    <name evidence="13" type="primary">FGD5</name>
    <name evidence="13" type="ORF">OS493_034774</name>
</gene>
<evidence type="ECO:0000256" key="2">
    <source>
        <dbReference type="ARBA" id="ARBA00022490"/>
    </source>
</evidence>
<keyword evidence="14" id="KW-1185">Reference proteome</keyword>
<dbReference type="SMART" id="SM00233">
    <property type="entry name" value="PH"/>
    <property type="match status" value="2"/>
</dbReference>